<sequence>MEIEPVTDGFLQRDNMASRANAEATRAFTVNSRGVKQISRPKNDVNNSKTRLEAHFQRTKLISGDMLVISDFQAPIMLGHRWQVGSCDEVAPGDLRLVNNKVISDFQALHQARAPVEGTEPLIERSLLIP</sequence>
<keyword evidence="2" id="KW-1185">Reference proteome</keyword>
<dbReference type="EMBL" id="BLXT01003580">
    <property type="protein sequence ID" value="GFO02272.1"/>
    <property type="molecule type" value="Genomic_DNA"/>
</dbReference>
<reference evidence="1 2" key="1">
    <citation type="journal article" date="2021" name="Elife">
        <title>Chloroplast acquisition without the gene transfer in kleptoplastic sea slugs, Plakobranchus ocellatus.</title>
        <authorList>
            <person name="Maeda T."/>
            <person name="Takahashi S."/>
            <person name="Yoshida T."/>
            <person name="Shimamura S."/>
            <person name="Takaki Y."/>
            <person name="Nagai Y."/>
            <person name="Toyoda A."/>
            <person name="Suzuki Y."/>
            <person name="Arimoto A."/>
            <person name="Ishii H."/>
            <person name="Satoh N."/>
            <person name="Nishiyama T."/>
            <person name="Hasebe M."/>
            <person name="Maruyama T."/>
            <person name="Minagawa J."/>
            <person name="Obokata J."/>
            <person name="Shigenobu S."/>
        </authorList>
    </citation>
    <scope>NUCLEOTIDE SEQUENCE [LARGE SCALE GENOMIC DNA]</scope>
</reference>
<organism evidence="1 2">
    <name type="scientific">Plakobranchus ocellatus</name>
    <dbReference type="NCBI Taxonomy" id="259542"/>
    <lineage>
        <taxon>Eukaryota</taxon>
        <taxon>Metazoa</taxon>
        <taxon>Spiralia</taxon>
        <taxon>Lophotrochozoa</taxon>
        <taxon>Mollusca</taxon>
        <taxon>Gastropoda</taxon>
        <taxon>Heterobranchia</taxon>
        <taxon>Euthyneura</taxon>
        <taxon>Panpulmonata</taxon>
        <taxon>Sacoglossa</taxon>
        <taxon>Placobranchoidea</taxon>
        <taxon>Plakobranchidae</taxon>
        <taxon>Plakobranchus</taxon>
    </lineage>
</organism>
<gene>
    <name evidence="1" type="ORF">PoB_002877700</name>
</gene>
<name>A0AAV4A4S6_9GAST</name>
<protein>
    <submittedName>
        <fullName evidence="1">Uncharacterized protein</fullName>
    </submittedName>
</protein>
<dbReference type="Proteomes" id="UP000735302">
    <property type="component" value="Unassembled WGS sequence"/>
</dbReference>
<evidence type="ECO:0000313" key="2">
    <source>
        <dbReference type="Proteomes" id="UP000735302"/>
    </source>
</evidence>
<accession>A0AAV4A4S6</accession>
<dbReference type="AlphaFoldDB" id="A0AAV4A4S6"/>
<evidence type="ECO:0000313" key="1">
    <source>
        <dbReference type="EMBL" id="GFO02272.1"/>
    </source>
</evidence>
<proteinExistence type="predicted"/>
<comment type="caution">
    <text evidence="1">The sequence shown here is derived from an EMBL/GenBank/DDBJ whole genome shotgun (WGS) entry which is preliminary data.</text>
</comment>